<evidence type="ECO:0000259" key="9">
    <source>
        <dbReference type="Pfam" id="PF12704"/>
    </source>
</evidence>
<evidence type="ECO:0000256" key="6">
    <source>
        <dbReference type="ARBA" id="ARBA00038076"/>
    </source>
</evidence>
<keyword evidence="11" id="KW-1185">Reference proteome</keyword>
<dbReference type="RefSeq" id="WP_092723055.1">
    <property type="nucleotide sequence ID" value="NZ_FNGW01000002.1"/>
</dbReference>
<evidence type="ECO:0000259" key="8">
    <source>
        <dbReference type="Pfam" id="PF02687"/>
    </source>
</evidence>
<evidence type="ECO:0000313" key="11">
    <source>
        <dbReference type="Proteomes" id="UP000199068"/>
    </source>
</evidence>
<dbReference type="GO" id="GO:0051301">
    <property type="term" value="P:cell division"/>
    <property type="evidence" value="ECO:0007669"/>
    <property type="project" value="UniProtKB-KW"/>
</dbReference>
<evidence type="ECO:0000256" key="7">
    <source>
        <dbReference type="SAM" id="Phobius"/>
    </source>
</evidence>
<keyword evidence="3 7" id="KW-0812">Transmembrane</keyword>
<evidence type="ECO:0000256" key="3">
    <source>
        <dbReference type="ARBA" id="ARBA00022692"/>
    </source>
</evidence>
<reference evidence="10 11" key="1">
    <citation type="submission" date="2016-10" db="EMBL/GenBank/DDBJ databases">
        <authorList>
            <person name="de Groot N.N."/>
        </authorList>
    </citation>
    <scope>NUCLEOTIDE SEQUENCE [LARGE SCALE GENOMIC DNA]</scope>
    <source>
        <strain evidence="10 11">DSM 797</strain>
    </source>
</reference>
<accession>A0A1G9KEQ4</accession>
<dbReference type="InterPro" id="IPR050250">
    <property type="entry name" value="Macrolide_Exporter_MacB"/>
</dbReference>
<protein>
    <submittedName>
        <fullName evidence="10">Cell division protein FtsX</fullName>
    </submittedName>
</protein>
<evidence type="ECO:0000256" key="5">
    <source>
        <dbReference type="ARBA" id="ARBA00023136"/>
    </source>
</evidence>
<feature type="transmembrane region" description="Helical" evidence="7">
    <location>
        <begin position="338"/>
        <end position="363"/>
    </location>
</feature>
<dbReference type="Pfam" id="PF12704">
    <property type="entry name" value="MacB_PCD"/>
    <property type="match status" value="1"/>
</dbReference>
<comment type="similarity">
    <text evidence="6">Belongs to the ABC-4 integral membrane protein family.</text>
</comment>
<feature type="transmembrane region" description="Helical" evidence="7">
    <location>
        <begin position="383"/>
        <end position="403"/>
    </location>
</feature>
<dbReference type="STRING" id="1121325.SAMN04515677_102115"/>
<keyword evidence="5 7" id="KW-0472">Membrane</keyword>
<dbReference type="GO" id="GO:0005886">
    <property type="term" value="C:plasma membrane"/>
    <property type="evidence" value="ECO:0007669"/>
    <property type="project" value="UniProtKB-SubCell"/>
</dbReference>
<dbReference type="PANTHER" id="PTHR30572:SF4">
    <property type="entry name" value="ABC TRANSPORTER PERMEASE YTRF"/>
    <property type="match status" value="1"/>
</dbReference>
<evidence type="ECO:0000313" key="10">
    <source>
        <dbReference type="EMBL" id="SDL48119.1"/>
    </source>
</evidence>
<evidence type="ECO:0000256" key="4">
    <source>
        <dbReference type="ARBA" id="ARBA00022989"/>
    </source>
</evidence>
<sequence length="416" mass="45882">MNLIKSSLSNLKGHKLRVFITLLWIIMGITSVILVSSIGNGLKKEVFSSVDKVNPNKTRISFEPTDQNMSSMTAFLQPFALKDIEELSFVEGVERIGPAKEDFDMNSSYYSEASFDKKTTSIEVNELKKDTKVKALYGRNFSLEDNDRKVIMITMQNATDLFGDAEKAIGKGITISGSTFEVIGVVDESSLTTDTEENNSGMLGGMYGGGDFTYATSYMPKKSFDSLMNQNAYPTEIYGLDLIVSKGYDVSEVAYRVCDKLYDLHPDINGSYNPQDPSEQTQELEAMVSKINLFITAITAISMFVGGVGVMNIMYVSVMERQREIGIRRAIGAKPRHILFQFLTEAVFITVCGGILGIIIGFIVVNYASNYLPFKAIPNANSLFYAFIATVLTGVIFGIVPALKASKLDPIKAIYK</sequence>
<dbReference type="InterPro" id="IPR025857">
    <property type="entry name" value="MacB_PCD"/>
</dbReference>
<proteinExistence type="inferred from homology"/>
<name>A0A1G9KEQ4_9FIRM</name>
<dbReference type="GO" id="GO:0022857">
    <property type="term" value="F:transmembrane transporter activity"/>
    <property type="evidence" value="ECO:0007669"/>
    <property type="project" value="TreeGrafter"/>
</dbReference>
<keyword evidence="10" id="KW-0131">Cell cycle</keyword>
<dbReference type="Pfam" id="PF02687">
    <property type="entry name" value="FtsX"/>
    <property type="match status" value="1"/>
</dbReference>
<feature type="transmembrane region" description="Helical" evidence="7">
    <location>
        <begin position="21"/>
        <end position="42"/>
    </location>
</feature>
<keyword evidence="10" id="KW-0132">Cell division</keyword>
<comment type="subcellular location">
    <subcellularLocation>
        <location evidence="1">Cell membrane</location>
        <topology evidence="1">Multi-pass membrane protein</topology>
    </subcellularLocation>
</comment>
<feature type="domain" description="MacB-like periplasmic core" evidence="9">
    <location>
        <begin position="19"/>
        <end position="253"/>
    </location>
</feature>
<evidence type="ECO:0000256" key="1">
    <source>
        <dbReference type="ARBA" id="ARBA00004651"/>
    </source>
</evidence>
<dbReference type="InterPro" id="IPR003838">
    <property type="entry name" value="ABC3_permease_C"/>
</dbReference>
<dbReference type="PANTHER" id="PTHR30572">
    <property type="entry name" value="MEMBRANE COMPONENT OF TRANSPORTER-RELATED"/>
    <property type="match status" value="1"/>
</dbReference>
<feature type="domain" description="ABC3 transporter permease C-terminal" evidence="8">
    <location>
        <begin position="298"/>
        <end position="410"/>
    </location>
</feature>
<gene>
    <name evidence="10" type="ORF">SAMN04515677_102115</name>
</gene>
<feature type="transmembrane region" description="Helical" evidence="7">
    <location>
        <begin position="293"/>
        <end position="318"/>
    </location>
</feature>
<organism evidence="10 11">
    <name type="scientific">Romboutsia lituseburensis DSM 797</name>
    <dbReference type="NCBI Taxonomy" id="1121325"/>
    <lineage>
        <taxon>Bacteria</taxon>
        <taxon>Bacillati</taxon>
        <taxon>Bacillota</taxon>
        <taxon>Clostridia</taxon>
        <taxon>Peptostreptococcales</taxon>
        <taxon>Peptostreptococcaceae</taxon>
        <taxon>Romboutsia</taxon>
    </lineage>
</organism>
<evidence type="ECO:0000256" key="2">
    <source>
        <dbReference type="ARBA" id="ARBA00022475"/>
    </source>
</evidence>
<dbReference type="Proteomes" id="UP000199068">
    <property type="component" value="Unassembled WGS sequence"/>
</dbReference>
<dbReference type="EMBL" id="FNGW01000002">
    <property type="protein sequence ID" value="SDL48119.1"/>
    <property type="molecule type" value="Genomic_DNA"/>
</dbReference>
<keyword evidence="4 7" id="KW-1133">Transmembrane helix</keyword>
<keyword evidence="2" id="KW-1003">Cell membrane</keyword>
<dbReference type="AlphaFoldDB" id="A0A1G9KEQ4"/>